<feature type="transmembrane region" description="Helical" evidence="6">
    <location>
        <begin position="42"/>
        <end position="71"/>
    </location>
</feature>
<keyword evidence="5 6" id="KW-0472">Membrane</keyword>
<feature type="transmembrane region" description="Helical" evidence="6">
    <location>
        <begin position="263"/>
        <end position="284"/>
    </location>
</feature>
<evidence type="ECO:0000256" key="6">
    <source>
        <dbReference type="SAM" id="Phobius"/>
    </source>
</evidence>
<dbReference type="PANTHER" id="PTHR30213:SF0">
    <property type="entry name" value="UPF0761 MEMBRANE PROTEIN YIHY"/>
    <property type="match status" value="1"/>
</dbReference>
<evidence type="ECO:0000256" key="4">
    <source>
        <dbReference type="ARBA" id="ARBA00022989"/>
    </source>
</evidence>
<keyword evidence="3 6" id="KW-0812">Transmembrane</keyword>
<dbReference type="InterPro" id="IPR017039">
    <property type="entry name" value="Virul_fac_BrkB"/>
</dbReference>
<comment type="caution">
    <text evidence="7">The sequence shown here is derived from an EMBL/GenBank/DDBJ whole genome shotgun (WGS) entry which is preliminary data.</text>
</comment>
<gene>
    <name evidence="7" type="ORF">JF625_06555</name>
</gene>
<evidence type="ECO:0000256" key="3">
    <source>
        <dbReference type="ARBA" id="ARBA00022692"/>
    </source>
</evidence>
<keyword evidence="4 6" id="KW-1133">Transmembrane helix</keyword>
<dbReference type="AlphaFoldDB" id="A0A952FHH2"/>
<keyword evidence="2" id="KW-1003">Cell membrane</keyword>
<proteinExistence type="predicted"/>
<dbReference type="Proteomes" id="UP000700706">
    <property type="component" value="Unassembled WGS sequence"/>
</dbReference>
<sequence>MATSLSTEDRRGRDARSPVEIPRRGWLDVLWRVWAEIDDDRVFALAAGVAYYALLALFPAIGVVVSLYGFVADPATVERNVADLAFILPSGGMEVIGGQLHRIASQPRQALGIAFFASLVLSLWSANTGMKALFDALNVVYDEPEKRGFFRLNAVSLLFTALALVFVVLALIGVVVVPVVLGFVGLGSATGTLVWLLRWPALLVLTVVGLSLLYRFGPSRREARWQWISWGSAVAALVWMGGSMLFSWYVARFGSYDATYGSLGAVVGFMTWIWLSTVVFLIGAELNAETEHQTARDSTVDGDKPMGRRGAVMADTLGKTTPWRGGASER</sequence>
<dbReference type="PIRSF" id="PIRSF035875">
    <property type="entry name" value="RNase_BN"/>
    <property type="match status" value="1"/>
</dbReference>
<feature type="transmembrane region" description="Helical" evidence="6">
    <location>
        <begin position="196"/>
        <end position="216"/>
    </location>
</feature>
<feature type="transmembrane region" description="Helical" evidence="6">
    <location>
        <begin position="228"/>
        <end position="251"/>
    </location>
</feature>
<organism evidence="7 8">
    <name type="scientific">Inquilinus limosus</name>
    <dbReference type="NCBI Taxonomy" id="171674"/>
    <lineage>
        <taxon>Bacteria</taxon>
        <taxon>Pseudomonadati</taxon>
        <taxon>Pseudomonadota</taxon>
        <taxon>Alphaproteobacteria</taxon>
        <taxon>Rhodospirillales</taxon>
        <taxon>Rhodospirillaceae</taxon>
        <taxon>Inquilinus</taxon>
    </lineage>
</organism>
<evidence type="ECO:0000256" key="1">
    <source>
        <dbReference type="ARBA" id="ARBA00004651"/>
    </source>
</evidence>
<protein>
    <submittedName>
        <fullName evidence="7">YihY/virulence factor BrkB family protein</fullName>
    </submittedName>
</protein>
<dbReference type="EMBL" id="JAEKLZ010000142">
    <property type="protein sequence ID" value="MBW8724803.1"/>
    <property type="molecule type" value="Genomic_DNA"/>
</dbReference>
<name>A0A952FHH2_9PROT</name>
<evidence type="ECO:0000313" key="8">
    <source>
        <dbReference type="Proteomes" id="UP000700706"/>
    </source>
</evidence>
<comment type="subcellular location">
    <subcellularLocation>
        <location evidence="1">Cell membrane</location>
        <topology evidence="1">Multi-pass membrane protein</topology>
    </subcellularLocation>
</comment>
<evidence type="ECO:0000256" key="2">
    <source>
        <dbReference type="ARBA" id="ARBA00022475"/>
    </source>
</evidence>
<dbReference type="GO" id="GO:0005886">
    <property type="term" value="C:plasma membrane"/>
    <property type="evidence" value="ECO:0007669"/>
    <property type="project" value="UniProtKB-SubCell"/>
</dbReference>
<evidence type="ECO:0000256" key="5">
    <source>
        <dbReference type="ARBA" id="ARBA00023136"/>
    </source>
</evidence>
<reference evidence="7" key="1">
    <citation type="submission" date="2020-06" db="EMBL/GenBank/DDBJ databases">
        <title>Stable isotope informed genome-resolved metagenomics uncovers potential trophic interactions in rhizosphere soil.</title>
        <authorList>
            <person name="Starr E.P."/>
            <person name="Shi S."/>
            <person name="Blazewicz S.J."/>
            <person name="Koch B.J."/>
            <person name="Probst A.J."/>
            <person name="Hungate B.A."/>
            <person name="Pett-Ridge J."/>
            <person name="Firestone M.K."/>
            <person name="Banfield J.F."/>
        </authorList>
    </citation>
    <scope>NUCLEOTIDE SEQUENCE</scope>
    <source>
        <strain evidence="7">YM_69_17</strain>
    </source>
</reference>
<dbReference type="PANTHER" id="PTHR30213">
    <property type="entry name" value="INNER MEMBRANE PROTEIN YHJD"/>
    <property type="match status" value="1"/>
</dbReference>
<feature type="transmembrane region" description="Helical" evidence="6">
    <location>
        <begin position="155"/>
        <end position="184"/>
    </location>
</feature>
<dbReference type="Pfam" id="PF03631">
    <property type="entry name" value="Virul_fac_BrkB"/>
    <property type="match status" value="1"/>
</dbReference>
<evidence type="ECO:0000313" key="7">
    <source>
        <dbReference type="EMBL" id="MBW8724803.1"/>
    </source>
</evidence>
<accession>A0A952FHH2</accession>
<dbReference type="NCBIfam" id="TIGR00765">
    <property type="entry name" value="yihY_not_rbn"/>
    <property type="match status" value="1"/>
</dbReference>